<accession>A0A9D7SG64</accession>
<evidence type="ECO:0000313" key="3">
    <source>
        <dbReference type="Proteomes" id="UP000886657"/>
    </source>
</evidence>
<feature type="transmembrane region" description="Helical" evidence="1">
    <location>
        <begin position="20"/>
        <end position="44"/>
    </location>
</feature>
<gene>
    <name evidence="2" type="ORF">IPP58_11375</name>
</gene>
<dbReference type="SUPFAM" id="SSF54523">
    <property type="entry name" value="Pili subunits"/>
    <property type="match status" value="1"/>
</dbReference>
<feature type="transmembrane region" description="Helical" evidence="1">
    <location>
        <begin position="65"/>
        <end position="97"/>
    </location>
</feature>
<dbReference type="Proteomes" id="UP000886657">
    <property type="component" value="Unassembled WGS sequence"/>
</dbReference>
<keyword evidence="1" id="KW-0472">Membrane</keyword>
<dbReference type="EMBL" id="JADKIO010000008">
    <property type="protein sequence ID" value="MBK9797077.1"/>
    <property type="molecule type" value="Genomic_DNA"/>
</dbReference>
<dbReference type="AlphaFoldDB" id="A0A9D7SG64"/>
<sequence length="245" mass="25731">MSDAFPRPAPGAKAAKICGILAILCALTCIGFPIAILLGIVALVQQAKAKRLAKAEPQSYLPVPATGLVTGIIGLVLPVVMLPFVGIVGAIAIPALLSQRERAREVAVQAMVEAAQRKAELIVADLHAKAPGQIPSQDGVIQALSGDPGILAFRNPYNPSAPAFKRGKEGGLGTVTVHPDMEEVGGVTTWSIKFRGTLRHGGQERLIEAEVITHTQEKVQGRTEDGWEVVHPPTEAPAVPPAEPR</sequence>
<evidence type="ECO:0000313" key="2">
    <source>
        <dbReference type="EMBL" id="MBK9797077.1"/>
    </source>
</evidence>
<organism evidence="2 3">
    <name type="scientific">Candidatus Geothrix skivensis</name>
    <dbReference type="NCBI Taxonomy" id="2954439"/>
    <lineage>
        <taxon>Bacteria</taxon>
        <taxon>Pseudomonadati</taxon>
        <taxon>Acidobacteriota</taxon>
        <taxon>Holophagae</taxon>
        <taxon>Holophagales</taxon>
        <taxon>Holophagaceae</taxon>
        <taxon>Geothrix</taxon>
    </lineage>
</organism>
<comment type="caution">
    <text evidence="2">The sequence shown here is derived from an EMBL/GenBank/DDBJ whole genome shotgun (WGS) entry which is preliminary data.</text>
</comment>
<proteinExistence type="predicted"/>
<dbReference type="InterPro" id="IPR045584">
    <property type="entry name" value="Pilin-like"/>
</dbReference>
<keyword evidence="1" id="KW-0812">Transmembrane</keyword>
<name>A0A9D7SG64_9BACT</name>
<evidence type="ECO:0000256" key="1">
    <source>
        <dbReference type="SAM" id="Phobius"/>
    </source>
</evidence>
<protein>
    <submittedName>
        <fullName evidence="2">DUF4190 domain-containing protein</fullName>
    </submittedName>
</protein>
<keyword evidence="1" id="KW-1133">Transmembrane helix</keyword>
<reference evidence="2" key="1">
    <citation type="submission" date="2020-10" db="EMBL/GenBank/DDBJ databases">
        <title>Connecting structure to function with the recovery of over 1000 high-quality activated sludge metagenome-assembled genomes encoding full-length rRNA genes using long-read sequencing.</title>
        <authorList>
            <person name="Singleton C.M."/>
            <person name="Petriglieri F."/>
            <person name="Kristensen J.M."/>
            <person name="Kirkegaard R.H."/>
            <person name="Michaelsen T.Y."/>
            <person name="Andersen M.H."/>
            <person name="Karst S.M."/>
            <person name="Dueholm M.S."/>
            <person name="Nielsen P.H."/>
            <person name="Albertsen M."/>
        </authorList>
    </citation>
    <scope>NUCLEOTIDE SEQUENCE</scope>
    <source>
        <strain evidence="2">Skiv_18-Q3-R9-52_MAXAC.067</strain>
    </source>
</reference>
<dbReference type="Gene3D" id="3.30.700.10">
    <property type="entry name" value="Glycoprotein, Type 4 Pilin"/>
    <property type="match status" value="1"/>
</dbReference>